<comment type="caution">
    <text evidence="3">The sequence shown here is derived from an EMBL/GenBank/DDBJ whole genome shotgun (WGS) entry which is preliminary data.</text>
</comment>
<feature type="region of interest" description="Disordered" evidence="1">
    <location>
        <begin position="175"/>
        <end position="236"/>
    </location>
</feature>
<gene>
    <name evidence="3" type="ORF">BJY14_004274</name>
</gene>
<evidence type="ECO:0000313" key="3">
    <source>
        <dbReference type="EMBL" id="NYD48291.1"/>
    </source>
</evidence>
<feature type="compositionally biased region" description="Low complexity" evidence="1">
    <location>
        <begin position="40"/>
        <end position="58"/>
    </location>
</feature>
<keyword evidence="2" id="KW-0812">Transmembrane</keyword>
<evidence type="ECO:0000256" key="1">
    <source>
        <dbReference type="SAM" id="MobiDB-lite"/>
    </source>
</evidence>
<dbReference type="EMBL" id="JACCBA010000001">
    <property type="protein sequence ID" value="NYD48291.1"/>
    <property type="molecule type" value="Genomic_DNA"/>
</dbReference>
<evidence type="ECO:0000313" key="4">
    <source>
        <dbReference type="Proteomes" id="UP000529783"/>
    </source>
</evidence>
<keyword evidence="2" id="KW-1133">Transmembrane helix</keyword>
<keyword evidence="4" id="KW-1185">Reference proteome</keyword>
<feature type="compositionally biased region" description="Pro residues" evidence="1">
    <location>
        <begin position="113"/>
        <end position="136"/>
    </location>
</feature>
<keyword evidence="2" id="KW-0472">Membrane</keyword>
<feature type="region of interest" description="Disordered" evidence="1">
    <location>
        <begin position="78"/>
        <end position="157"/>
    </location>
</feature>
<name>A0A7Y9JH26_9ACTN</name>
<dbReference type="AlphaFoldDB" id="A0A7Y9JH26"/>
<feature type="transmembrane region" description="Helical" evidence="2">
    <location>
        <begin position="385"/>
        <end position="406"/>
    </location>
</feature>
<accession>A0A7Y9JH26</accession>
<protein>
    <submittedName>
        <fullName evidence="3">Uncharacterized protein</fullName>
    </submittedName>
</protein>
<sequence>MRRRRTSVRCRSAAPPRRRPTTAPPHHGAAPPRRRPTTAPPHHGAAPPRRRPTTAPARLQLPWLLPTAAWKLASVVASSTTPSSTTTPGRVTPNPARRGTPEPPANDRRPAKPPKSPSPSPSPSPFPGPFPSPPQVVPTTTHPSAPRRSGRSHGVRASHGVPAVMTAGLSAAIGGSTARPHSVPAALRRSSGGQTARADQQRLGPTASGRSQRAGRPTASWTPPPRVGRHHGERANYERAGEVRRAKRFHDGRESTASGRCHGVRAMPRHPSGATVSGRAPQRLAVHGVRASHGERRGSTTAGGPRRPGAHDGRGYGVRVVTASGGARRPGGHGERGGSTTLGGHRVRAVPRGVGPGVALLASRYPHARGGLRLHQFQRARLSRGIAVVIGCVAALLCLGFLAAYMSSPPPLRGSWLCWPSWLSVAAHSPYRRPWRSGG</sequence>
<reference evidence="3 4" key="1">
    <citation type="submission" date="2020-07" db="EMBL/GenBank/DDBJ databases">
        <title>Sequencing the genomes of 1000 actinobacteria strains.</title>
        <authorList>
            <person name="Klenk H.-P."/>
        </authorList>
    </citation>
    <scope>NUCLEOTIDE SEQUENCE [LARGE SCALE GENOMIC DNA]</scope>
    <source>
        <strain evidence="3 4">DSM 40398</strain>
    </source>
</reference>
<feature type="region of interest" description="Disordered" evidence="1">
    <location>
        <begin position="248"/>
        <end position="349"/>
    </location>
</feature>
<dbReference type="Proteomes" id="UP000529783">
    <property type="component" value="Unassembled WGS sequence"/>
</dbReference>
<proteinExistence type="predicted"/>
<organism evidence="3 4">
    <name type="scientific">Actinomadura luteofluorescens</name>
    <dbReference type="NCBI Taxonomy" id="46163"/>
    <lineage>
        <taxon>Bacteria</taxon>
        <taxon>Bacillati</taxon>
        <taxon>Actinomycetota</taxon>
        <taxon>Actinomycetes</taxon>
        <taxon>Streptosporangiales</taxon>
        <taxon>Thermomonosporaceae</taxon>
        <taxon>Actinomadura</taxon>
    </lineage>
</organism>
<evidence type="ECO:0000256" key="2">
    <source>
        <dbReference type="SAM" id="Phobius"/>
    </source>
</evidence>
<feature type="region of interest" description="Disordered" evidence="1">
    <location>
        <begin position="1"/>
        <end position="60"/>
    </location>
</feature>
<feature type="compositionally biased region" description="Low complexity" evidence="1">
    <location>
        <begin position="78"/>
        <end position="88"/>
    </location>
</feature>